<reference evidence="2" key="1">
    <citation type="submission" date="2010-07" db="EMBL/GenBank/DDBJ databases">
        <authorList>
            <consortium name="CONSOLIDER consortium CSD2007-00005"/>
            <person name="Guazzaroni M.-E."/>
            <person name="Richter M."/>
            <person name="Garcia-Salamanca A."/>
            <person name="Yarza P."/>
            <person name="Ferrer M."/>
        </authorList>
    </citation>
    <scope>NUCLEOTIDE SEQUENCE</scope>
</reference>
<feature type="region of interest" description="Disordered" evidence="1">
    <location>
        <begin position="1"/>
        <end position="27"/>
    </location>
</feature>
<comment type="caution">
    <text evidence="2">The sequence shown here is derived from an EMBL/GenBank/DDBJ whole genome shotgun (WGS) entry which is preliminary data.</text>
</comment>
<accession>D9PGQ1</accession>
<feature type="non-terminal residue" evidence="2">
    <location>
        <position position="91"/>
    </location>
</feature>
<organism evidence="2">
    <name type="scientific">sediment metagenome</name>
    <dbReference type="NCBI Taxonomy" id="749907"/>
    <lineage>
        <taxon>unclassified sequences</taxon>
        <taxon>metagenomes</taxon>
        <taxon>ecological metagenomes</taxon>
    </lineage>
</organism>
<reference evidence="2" key="2">
    <citation type="journal article" date="2011" name="Microb. Ecol.">
        <title>Taxonomic and Functional Metagenomic Profiling of the Microbial Community in the Anoxic Sediment of a Sub-saline Shallow Lake (Laguna de Carrizo, Central Spain).</title>
        <authorList>
            <person name="Ferrer M."/>
            <person name="Guazzaroni M.E."/>
            <person name="Richter M."/>
            <person name="Garcia-Salamanca A."/>
            <person name="Yarza P."/>
            <person name="Suarez-Suarez A."/>
            <person name="Solano J."/>
            <person name="Alcaide M."/>
            <person name="van Dillewijn P."/>
            <person name="Molina-Henares M.A."/>
            <person name="Lopez-Cortes N."/>
            <person name="Al-Ramahi Y."/>
            <person name="Guerrero C."/>
            <person name="Acosta A."/>
            <person name="de Eugenio L.I."/>
            <person name="Martinez V."/>
            <person name="Marques S."/>
            <person name="Rojo F."/>
            <person name="Santero E."/>
            <person name="Genilloud O."/>
            <person name="Perez-Perez J."/>
            <person name="Rossello-Mora R."/>
            <person name="Ramos J.L."/>
        </authorList>
    </citation>
    <scope>NUCLEOTIDE SEQUENCE</scope>
</reference>
<dbReference type="AlphaFoldDB" id="D9PGQ1"/>
<gene>
    <name evidence="2" type="ORF">LDC_0698</name>
</gene>
<proteinExistence type="predicted"/>
<dbReference type="EMBL" id="ADZX01000288">
    <property type="protein sequence ID" value="EFK97264.1"/>
    <property type="molecule type" value="Genomic_DNA"/>
</dbReference>
<evidence type="ECO:0000313" key="2">
    <source>
        <dbReference type="EMBL" id="EFK97264.1"/>
    </source>
</evidence>
<protein>
    <submittedName>
        <fullName evidence="2">Uncharacterized protein</fullName>
    </submittedName>
</protein>
<name>D9PGQ1_9ZZZZ</name>
<sequence length="91" mass="9677">MFSQALVHRDTHKFGGQPEGPPAFESNRKAAGVAGLIGHNPARRRPPAGPKPTHLHAQAVRAQNPLLSIIQAAGWPIWPLILSSIVALALV</sequence>
<feature type="region of interest" description="Disordered" evidence="1">
    <location>
        <begin position="35"/>
        <end position="54"/>
    </location>
</feature>
<evidence type="ECO:0000256" key="1">
    <source>
        <dbReference type="SAM" id="MobiDB-lite"/>
    </source>
</evidence>